<dbReference type="Proteomes" id="UP000092616">
    <property type="component" value="Unassembled WGS sequence"/>
</dbReference>
<comment type="caution">
    <text evidence="1">The sequence shown here is derived from an EMBL/GenBank/DDBJ whole genome shotgun (WGS) entry which is preliminary data.</text>
</comment>
<gene>
    <name evidence="1" type="ORF">A9306_06475</name>
</gene>
<name>A0A1B8QGL7_9GAMM</name>
<reference evidence="1 2" key="1">
    <citation type="submission" date="2016-06" db="EMBL/GenBank/DDBJ databases">
        <title>Draft genome of Moraxella atlantae CCUG 59586.</title>
        <authorList>
            <person name="Salva-Serra F."/>
            <person name="Engstrom-Jakobsson H."/>
            <person name="Thorell K."/>
            <person name="Gonzales-Siles L."/>
            <person name="Karlsson R."/>
            <person name="Boulund F."/>
            <person name="Engstrand L."/>
            <person name="Kristiansson E."/>
            <person name="Moore E."/>
        </authorList>
    </citation>
    <scope>NUCLEOTIDE SEQUENCE [LARGE SCALE GENOMIC DNA]</scope>
    <source>
        <strain evidence="1 2">CCUG 59586</strain>
    </source>
</reference>
<accession>A0A1B8QGL7</accession>
<sequence length="204" mass="22810">MYTVKLNEQTITKTDDQILAWANYRSLLRRGDISDNTAIATILHDDNILQSVAISTASADSNVGIKITPNQILSNFMQTWQLSLDDLLVATKLAGLNTSNSKLKGWLMPVDNRKYQVLHNDELYLLLPHLINVSQVNIGYTPANLRKLTQLTGLSAADFIRTFDLKSSSYFASLAEADTSTHRAMSYKTWSALQKKVANFLKSK</sequence>
<proteinExistence type="predicted"/>
<organism evidence="1 2">
    <name type="scientific">Faucicola atlantae</name>
    <dbReference type="NCBI Taxonomy" id="34059"/>
    <lineage>
        <taxon>Bacteria</taxon>
        <taxon>Pseudomonadati</taxon>
        <taxon>Pseudomonadota</taxon>
        <taxon>Gammaproteobacteria</taxon>
        <taxon>Moraxellales</taxon>
        <taxon>Moraxellaceae</taxon>
        <taxon>Faucicola</taxon>
    </lineage>
</organism>
<keyword evidence="2" id="KW-1185">Reference proteome</keyword>
<dbReference type="RefSeq" id="WP_067336174.1">
    <property type="nucleotide sequence ID" value="NZ_LZNA01000026.1"/>
</dbReference>
<dbReference type="AlphaFoldDB" id="A0A1B8QGL7"/>
<evidence type="ECO:0000313" key="1">
    <source>
        <dbReference type="EMBL" id="OBX81370.1"/>
    </source>
</evidence>
<protein>
    <submittedName>
        <fullName evidence="1">Uncharacterized protein</fullName>
    </submittedName>
</protein>
<dbReference type="EMBL" id="LZNA01000026">
    <property type="protein sequence ID" value="OBX81370.1"/>
    <property type="molecule type" value="Genomic_DNA"/>
</dbReference>
<evidence type="ECO:0000313" key="2">
    <source>
        <dbReference type="Proteomes" id="UP000092616"/>
    </source>
</evidence>